<dbReference type="InterPro" id="IPR011009">
    <property type="entry name" value="Kinase-like_dom_sf"/>
</dbReference>
<feature type="transmembrane region" description="Helical" evidence="7">
    <location>
        <begin position="644"/>
        <end position="663"/>
    </location>
</feature>
<reference evidence="9 10" key="1">
    <citation type="submission" date="2019-02" db="EMBL/GenBank/DDBJ databases">
        <title>Deep-cultivation of Planctomycetes and their phenomic and genomic characterization uncovers novel biology.</title>
        <authorList>
            <person name="Wiegand S."/>
            <person name="Jogler M."/>
            <person name="Boedeker C."/>
            <person name="Pinto D."/>
            <person name="Vollmers J."/>
            <person name="Rivas-Marin E."/>
            <person name="Kohn T."/>
            <person name="Peeters S.H."/>
            <person name="Heuer A."/>
            <person name="Rast P."/>
            <person name="Oberbeckmann S."/>
            <person name="Bunk B."/>
            <person name="Jeske O."/>
            <person name="Meyerdierks A."/>
            <person name="Storesund J.E."/>
            <person name="Kallscheuer N."/>
            <person name="Luecker S."/>
            <person name="Lage O.M."/>
            <person name="Pohl T."/>
            <person name="Merkel B.J."/>
            <person name="Hornburger P."/>
            <person name="Mueller R.-W."/>
            <person name="Bruemmer F."/>
            <person name="Labrenz M."/>
            <person name="Spormann A.M."/>
            <person name="Op den Camp H."/>
            <person name="Overmann J."/>
            <person name="Amann R."/>
            <person name="Jetten M.S.M."/>
            <person name="Mascher T."/>
            <person name="Medema M.H."/>
            <person name="Devos D.P."/>
            <person name="Kaster A.-K."/>
            <person name="Ovreas L."/>
            <person name="Rohde M."/>
            <person name="Galperin M.Y."/>
            <person name="Jogler C."/>
        </authorList>
    </citation>
    <scope>NUCLEOTIDE SEQUENCE [LARGE SCALE GENOMIC DNA]</scope>
    <source>
        <strain evidence="9 10">ETA_A8</strain>
    </source>
</reference>
<dbReference type="InterPro" id="IPR017441">
    <property type="entry name" value="Protein_kinase_ATP_BS"/>
</dbReference>
<feature type="transmembrane region" description="Helical" evidence="7">
    <location>
        <begin position="586"/>
        <end position="607"/>
    </location>
</feature>
<dbReference type="SMART" id="SM00220">
    <property type="entry name" value="S_TKc"/>
    <property type="match status" value="1"/>
</dbReference>
<dbReference type="GO" id="GO:0004674">
    <property type="term" value="F:protein serine/threonine kinase activity"/>
    <property type="evidence" value="ECO:0007669"/>
    <property type="project" value="UniProtKB-KW"/>
</dbReference>
<keyword evidence="5 6" id="KW-0067">ATP-binding</keyword>
<keyword evidence="7" id="KW-1133">Transmembrane helix</keyword>
<evidence type="ECO:0000256" key="1">
    <source>
        <dbReference type="ARBA" id="ARBA00022527"/>
    </source>
</evidence>
<dbReference type="PROSITE" id="PS50011">
    <property type="entry name" value="PROTEIN_KINASE_DOM"/>
    <property type="match status" value="1"/>
</dbReference>
<dbReference type="EMBL" id="CP036274">
    <property type="protein sequence ID" value="QDU25542.1"/>
    <property type="molecule type" value="Genomic_DNA"/>
</dbReference>
<keyword evidence="10" id="KW-1185">Reference proteome</keyword>
<dbReference type="GO" id="GO:0005524">
    <property type="term" value="F:ATP binding"/>
    <property type="evidence" value="ECO:0007669"/>
    <property type="project" value="UniProtKB-UniRule"/>
</dbReference>
<dbReference type="AlphaFoldDB" id="A0A517Y5Y9"/>
<protein>
    <submittedName>
        <fullName evidence="9">Serine/threonine-protein kinase PrkC</fullName>
        <ecNumber evidence="9">2.7.11.1</ecNumber>
    </submittedName>
</protein>
<feature type="transmembrane region" description="Helical" evidence="7">
    <location>
        <begin position="502"/>
        <end position="521"/>
    </location>
</feature>
<proteinExistence type="predicted"/>
<dbReference type="Gene3D" id="1.10.510.10">
    <property type="entry name" value="Transferase(Phosphotransferase) domain 1"/>
    <property type="match status" value="1"/>
</dbReference>
<dbReference type="CDD" id="cd14014">
    <property type="entry name" value="STKc_PknB_like"/>
    <property type="match status" value="1"/>
</dbReference>
<dbReference type="EC" id="2.7.11.1" evidence="9"/>
<feature type="transmembrane region" description="Helical" evidence="7">
    <location>
        <begin position="384"/>
        <end position="417"/>
    </location>
</feature>
<name>A0A517Y5Y9_9BACT</name>
<evidence type="ECO:0000256" key="5">
    <source>
        <dbReference type="ARBA" id="ARBA00022840"/>
    </source>
</evidence>
<dbReference type="PANTHER" id="PTHR24345">
    <property type="entry name" value="SERINE/THREONINE-PROTEIN KINASE PLK"/>
    <property type="match status" value="1"/>
</dbReference>
<evidence type="ECO:0000256" key="7">
    <source>
        <dbReference type="SAM" id="Phobius"/>
    </source>
</evidence>
<evidence type="ECO:0000256" key="4">
    <source>
        <dbReference type="ARBA" id="ARBA00022777"/>
    </source>
</evidence>
<feature type="transmembrane region" description="Helical" evidence="7">
    <location>
        <begin position="619"/>
        <end position="638"/>
    </location>
</feature>
<evidence type="ECO:0000313" key="10">
    <source>
        <dbReference type="Proteomes" id="UP000315017"/>
    </source>
</evidence>
<evidence type="ECO:0000256" key="2">
    <source>
        <dbReference type="ARBA" id="ARBA00022679"/>
    </source>
</evidence>
<keyword evidence="7" id="KW-0472">Membrane</keyword>
<sequence>MPADADNDKRDAAASAKPAGGIKFTFASGVRPFDGYTLKRGIGRGGFGEVYFATTDAGKELALKHVERNLEVELRGASQCLNLKHPNLIDLYDIRYDDHGDAWIVMEYVVGPSLKDVLDRNPNGLPRDQVEFWFRGIAAGTAYLHDNGLIHRDLKPGNIFEDQNYVKVGDYGLSKFISCSRRSGQTESVGTFHYMAPEIGKGVYGKEIDIYALGVILYELLTGRVPFDGESSQEIIMKHLTADPELAAVPVAYRAVIQRALLKDPDKRFSNVAEMLAAFGKVIDGTAKLAAPAGQSPMFTAVAVSTEAPLYIGDDEREMQFGPIQPGKKGKVPAAGNIRQPATPARMSVVPVPPREPIAAAVRAGGSNLAQWWNQSSLNTPVKVALILAVTVLAVVNGFWLGPVLVALAAVYVLYLGVRMLALAGKSTSPIPSPEAMRPLPQRKTFNLEVHGRHALAMKTAGDRVGELSGSMLSAAIISAILCLLMLVVNGENLQQGGVSTWTFYAWLTLTSTAGSWLALLAGKFWEPRSGEQMKRRFTQVVLGLVLATLSFGAAQLLMIGGAYGHSFAARDISESLASPGMYSSTGVPALTAFLAYFTAVFTTISWWKQTDPLRSSRLQIGPLAVTLLAAWLWSLAWPFPQPWGVMLAGAISISVQLSASWLTPQDRMSLRQNVLRNLIG</sequence>
<keyword evidence="4 9" id="KW-0418">Kinase</keyword>
<dbReference type="PROSITE" id="PS00107">
    <property type="entry name" value="PROTEIN_KINASE_ATP"/>
    <property type="match status" value="1"/>
</dbReference>
<dbReference type="SUPFAM" id="SSF56112">
    <property type="entry name" value="Protein kinase-like (PK-like)"/>
    <property type="match status" value="1"/>
</dbReference>
<feature type="transmembrane region" description="Helical" evidence="7">
    <location>
        <begin position="541"/>
        <end position="566"/>
    </location>
</feature>
<keyword evidence="2 9" id="KW-0808">Transferase</keyword>
<keyword evidence="7" id="KW-0812">Transmembrane</keyword>
<accession>A0A517Y5Y9</accession>
<dbReference type="Pfam" id="PF00069">
    <property type="entry name" value="Pkinase"/>
    <property type="match status" value="1"/>
</dbReference>
<organism evidence="9 10">
    <name type="scientific">Anatilimnocola aggregata</name>
    <dbReference type="NCBI Taxonomy" id="2528021"/>
    <lineage>
        <taxon>Bacteria</taxon>
        <taxon>Pseudomonadati</taxon>
        <taxon>Planctomycetota</taxon>
        <taxon>Planctomycetia</taxon>
        <taxon>Pirellulales</taxon>
        <taxon>Pirellulaceae</taxon>
        <taxon>Anatilimnocola</taxon>
    </lineage>
</organism>
<dbReference type="Proteomes" id="UP000315017">
    <property type="component" value="Chromosome"/>
</dbReference>
<evidence type="ECO:0000313" key="9">
    <source>
        <dbReference type="EMBL" id="QDU25542.1"/>
    </source>
</evidence>
<keyword evidence="1" id="KW-0723">Serine/threonine-protein kinase</keyword>
<evidence type="ECO:0000256" key="3">
    <source>
        <dbReference type="ARBA" id="ARBA00022741"/>
    </source>
</evidence>
<feature type="binding site" evidence="6">
    <location>
        <position position="64"/>
    </location>
    <ligand>
        <name>ATP</name>
        <dbReference type="ChEBI" id="CHEBI:30616"/>
    </ligand>
</feature>
<feature type="transmembrane region" description="Helical" evidence="7">
    <location>
        <begin position="468"/>
        <end position="490"/>
    </location>
</feature>
<dbReference type="KEGG" id="aagg:ETAA8_06110"/>
<feature type="domain" description="Protein kinase" evidence="8">
    <location>
        <begin position="36"/>
        <end position="280"/>
    </location>
</feature>
<evidence type="ECO:0000259" key="8">
    <source>
        <dbReference type="PROSITE" id="PS50011"/>
    </source>
</evidence>
<keyword evidence="3 6" id="KW-0547">Nucleotide-binding</keyword>
<gene>
    <name evidence="9" type="primary">prkC_1</name>
    <name evidence="9" type="ORF">ETAA8_06110</name>
</gene>
<dbReference type="PANTHER" id="PTHR24345:SF91">
    <property type="entry name" value="SERINE_THREONINE-PROTEIN KINASE PLK4"/>
    <property type="match status" value="1"/>
</dbReference>
<dbReference type="InterPro" id="IPR000719">
    <property type="entry name" value="Prot_kinase_dom"/>
</dbReference>
<evidence type="ECO:0000256" key="6">
    <source>
        <dbReference type="PROSITE-ProRule" id="PRU10141"/>
    </source>
</evidence>